<dbReference type="PANTHER" id="PTHR19211">
    <property type="entry name" value="ATP-BINDING TRANSPORT PROTEIN-RELATED"/>
    <property type="match status" value="1"/>
</dbReference>
<dbReference type="PANTHER" id="PTHR19211:SF14">
    <property type="entry name" value="ATP-BINDING CASSETTE SUB-FAMILY F MEMBER 1"/>
    <property type="match status" value="1"/>
</dbReference>
<evidence type="ECO:0000256" key="1">
    <source>
        <dbReference type="ARBA" id="ARBA00022737"/>
    </source>
</evidence>
<dbReference type="STRING" id="937777.Deipe_3735"/>
<dbReference type="Gene3D" id="3.40.50.300">
    <property type="entry name" value="P-loop containing nucleotide triphosphate hydrolases"/>
    <property type="match status" value="2"/>
</dbReference>
<dbReference type="InterPro" id="IPR003439">
    <property type="entry name" value="ABC_transporter-like_ATP-bd"/>
</dbReference>
<dbReference type="SUPFAM" id="SSF52540">
    <property type="entry name" value="P-loop containing nucleoside triphosphate hydrolases"/>
    <property type="match status" value="2"/>
</dbReference>
<keyword evidence="3" id="KW-0067">ATP-binding</keyword>
<dbReference type="PROSITE" id="PS50893">
    <property type="entry name" value="ABC_TRANSPORTER_2"/>
    <property type="match status" value="2"/>
</dbReference>
<proteinExistence type="predicted"/>
<evidence type="ECO:0000313" key="7">
    <source>
        <dbReference type="Proteomes" id="UP000010467"/>
    </source>
</evidence>
<dbReference type="FunFam" id="3.40.50.300:FF:000011">
    <property type="entry name" value="Putative ABC transporter ATP-binding component"/>
    <property type="match status" value="1"/>
</dbReference>
<dbReference type="HOGENOM" id="CLU_000604_36_0_0"/>
<protein>
    <submittedName>
        <fullName evidence="6">ATPase component of ABC transporters with duplicated ATPase domain protein</fullName>
    </submittedName>
</protein>
<dbReference type="CDD" id="cd03221">
    <property type="entry name" value="ABCF_EF-3"/>
    <property type="match status" value="2"/>
</dbReference>
<dbReference type="RefSeq" id="WP_015237457.1">
    <property type="nucleotide sequence ID" value="NC_019793.1"/>
</dbReference>
<evidence type="ECO:0000259" key="5">
    <source>
        <dbReference type="PROSITE" id="PS50893"/>
    </source>
</evidence>
<dbReference type="Proteomes" id="UP000010467">
    <property type="component" value="Chromosome"/>
</dbReference>
<feature type="domain" description="ABC transporter" evidence="5">
    <location>
        <begin position="5"/>
        <end position="253"/>
    </location>
</feature>
<feature type="region of interest" description="Disordered" evidence="4">
    <location>
        <begin position="520"/>
        <end position="539"/>
    </location>
</feature>
<dbReference type="eggNOG" id="COG0488">
    <property type="taxonomic scope" value="Bacteria"/>
</dbReference>
<keyword evidence="2" id="KW-0547">Nucleotide-binding</keyword>
<evidence type="ECO:0000256" key="4">
    <source>
        <dbReference type="SAM" id="MobiDB-lite"/>
    </source>
</evidence>
<dbReference type="OrthoDB" id="9801441at2"/>
<feature type="domain" description="ABC transporter" evidence="5">
    <location>
        <begin position="317"/>
        <end position="528"/>
    </location>
</feature>
<evidence type="ECO:0000256" key="2">
    <source>
        <dbReference type="ARBA" id="ARBA00022741"/>
    </source>
</evidence>
<dbReference type="GO" id="GO:0016887">
    <property type="term" value="F:ATP hydrolysis activity"/>
    <property type="evidence" value="ECO:0007669"/>
    <property type="project" value="InterPro"/>
</dbReference>
<accession>L0A5P1</accession>
<organism evidence="6 7">
    <name type="scientific">Deinococcus peraridilitoris (strain DSM 19664 / LMG 22246 / CIP 109416 / KR-200)</name>
    <dbReference type="NCBI Taxonomy" id="937777"/>
    <lineage>
        <taxon>Bacteria</taxon>
        <taxon>Thermotogati</taxon>
        <taxon>Deinococcota</taxon>
        <taxon>Deinococci</taxon>
        <taxon>Deinococcales</taxon>
        <taxon>Deinococcaceae</taxon>
        <taxon>Deinococcus</taxon>
    </lineage>
</organism>
<keyword evidence="1" id="KW-0677">Repeat</keyword>
<sequence length="684" mass="76206">MATLLSLEHISLARGERVVLDDISLSVFTGERLALLGRNGAGKTTLLEVLAARCVPDEGERWQADGTRLGYLPQHPIFEGEATVAALVAAANPALRRQQQLEGLAARLHHEPELLPVWAEAQAAFEAEGGYHYEVTANETLGMLDLAPFRDRTAASLSGGERTRLALALTLLQRPDVLLLDEPTNHLDLRMREWLQQALLAYPGAVVLTSHDRELLDQVALRSLWLEASRATFYTGGYSSARTQRDFARRAQARTHRLSQREETRLAAAASRESRWGRHAQALRSRAGRVDLVDAPLPERRLRMRLLNGEARARVLVWAEHLSKQYGERMVLRDVALKIRQGDRVVLLGANGSGKTTLLRMLAGELYSESPEGQLQFEGGVAVAYLDQTWHGLHRDASLLMQFSQRFGARAAALLGRAGFGEGDWSKTPQQLSGGERARAGLALVGALRGDLLLLDEPTNHLDVEALETLEQALQGYGGACVIVTHDRRFAREVATRLWRIEEGQLLEQASWERRDVIDPARTLQGDPPPPPPPPSARERMEGLEDRVAELDGTLTFGRLTVREEARARREHRRAQQELGLLYDEVFGAPVFDHEVREGPLWVRAVRIGAGGMIHARSAPGCPHLVWNGEMLSWQGAPCELWFAEHLLRAGLRVLFEHWQVARVRFPSGRELLRAEYLRDTGLS</sequence>
<dbReference type="GO" id="GO:0005524">
    <property type="term" value="F:ATP binding"/>
    <property type="evidence" value="ECO:0007669"/>
    <property type="project" value="UniProtKB-KW"/>
</dbReference>
<keyword evidence="7" id="KW-1185">Reference proteome</keyword>
<dbReference type="InterPro" id="IPR050611">
    <property type="entry name" value="ABCF"/>
</dbReference>
<feature type="compositionally biased region" description="Pro residues" evidence="4">
    <location>
        <begin position="527"/>
        <end position="536"/>
    </location>
</feature>
<dbReference type="SMART" id="SM00382">
    <property type="entry name" value="AAA"/>
    <property type="match status" value="2"/>
</dbReference>
<gene>
    <name evidence="6" type="ordered locus">Deipe_3735</name>
</gene>
<dbReference type="EMBL" id="CP003382">
    <property type="protein sequence ID" value="AFZ69161.1"/>
    <property type="molecule type" value="Genomic_DNA"/>
</dbReference>
<dbReference type="InterPro" id="IPR003593">
    <property type="entry name" value="AAA+_ATPase"/>
</dbReference>
<dbReference type="KEGG" id="dpd:Deipe_3735"/>
<evidence type="ECO:0000313" key="6">
    <source>
        <dbReference type="EMBL" id="AFZ69161.1"/>
    </source>
</evidence>
<dbReference type="Pfam" id="PF00005">
    <property type="entry name" value="ABC_tran"/>
    <property type="match status" value="2"/>
</dbReference>
<evidence type="ECO:0000256" key="3">
    <source>
        <dbReference type="ARBA" id="ARBA00022840"/>
    </source>
</evidence>
<reference evidence="7" key="1">
    <citation type="submission" date="2012-03" db="EMBL/GenBank/DDBJ databases">
        <title>Complete sequence of chromosome of Deinococcus peraridilitoris DSM 19664.</title>
        <authorList>
            <person name="Lucas S."/>
            <person name="Copeland A."/>
            <person name="Lapidus A."/>
            <person name="Glavina del Rio T."/>
            <person name="Dalin E."/>
            <person name="Tice H."/>
            <person name="Bruce D."/>
            <person name="Goodwin L."/>
            <person name="Pitluck S."/>
            <person name="Peters L."/>
            <person name="Mikhailova N."/>
            <person name="Lu M."/>
            <person name="Kyrpides N."/>
            <person name="Mavromatis K."/>
            <person name="Ivanova N."/>
            <person name="Brettin T."/>
            <person name="Detter J.C."/>
            <person name="Han C."/>
            <person name="Larimer F."/>
            <person name="Land M."/>
            <person name="Hauser L."/>
            <person name="Markowitz V."/>
            <person name="Cheng J.-F."/>
            <person name="Hugenholtz P."/>
            <person name="Woyke T."/>
            <person name="Wu D."/>
            <person name="Pukall R."/>
            <person name="Steenblock K."/>
            <person name="Brambilla E."/>
            <person name="Klenk H.-P."/>
            <person name="Eisen J.A."/>
        </authorList>
    </citation>
    <scope>NUCLEOTIDE SEQUENCE [LARGE SCALE GENOMIC DNA]</scope>
    <source>
        <strain evidence="7">DSM 19664 / LMG 22246 / CIP 109416 / KR-200</strain>
    </source>
</reference>
<dbReference type="InterPro" id="IPR017871">
    <property type="entry name" value="ABC_transporter-like_CS"/>
</dbReference>
<dbReference type="PATRIC" id="fig|937777.3.peg.3745"/>
<name>L0A5P1_DEIPD</name>
<dbReference type="AlphaFoldDB" id="L0A5P1"/>
<dbReference type="PROSITE" id="PS00211">
    <property type="entry name" value="ABC_TRANSPORTER_1"/>
    <property type="match status" value="1"/>
</dbReference>
<dbReference type="InterPro" id="IPR027417">
    <property type="entry name" value="P-loop_NTPase"/>
</dbReference>